<evidence type="ECO:0000259" key="9">
    <source>
        <dbReference type="PROSITE" id="PS51740"/>
    </source>
</evidence>
<dbReference type="HAMAP" id="MF_01008">
    <property type="entry name" value="MraZ"/>
    <property type="match status" value="1"/>
</dbReference>
<dbReference type="InterPro" id="IPR003444">
    <property type="entry name" value="MraZ"/>
</dbReference>
<dbReference type="GO" id="GO:0005737">
    <property type="term" value="C:cytoplasm"/>
    <property type="evidence" value="ECO:0007669"/>
    <property type="project" value="UniProtKB-UniRule"/>
</dbReference>
<dbReference type="PANTHER" id="PTHR34701">
    <property type="entry name" value="TRANSCRIPTIONAL REGULATOR MRAZ"/>
    <property type="match status" value="1"/>
</dbReference>
<reference evidence="10 11" key="1">
    <citation type="submission" date="2016-10" db="EMBL/GenBank/DDBJ databases">
        <authorList>
            <person name="de Groot N.N."/>
        </authorList>
    </citation>
    <scope>NUCLEOTIDE SEQUENCE [LARGE SCALE GENOMIC DNA]</scope>
    <source>
        <strain evidence="10 11">ATCC 700224</strain>
    </source>
</reference>
<dbReference type="OrthoDB" id="9807753at2"/>
<dbReference type="AlphaFoldDB" id="A0A1G6YYN7"/>
<protein>
    <recommendedName>
        <fullName evidence="1 7">Transcriptional regulator MraZ</fullName>
    </recommendedName>
</protein>
<feature type="region of interest" description="Disordered" evidence="8">
    <location>
        <begin position="135"/>
        <end position="162"/>
    </location>
</feature>
<dbReference type="InterPro" id="IPR007159">
    <property type="entry name" value="SpoVT-AbrB_dom"/>
</dbReference>
<gene>
    <name evidence="7" type="primary">mraZ</name>
    <name evidence="10" type="ORF">SAMN05421720_102178</name>
</gene>
<dbReference type="EMBL" id="FNAP01000002">
    <property type="protein sequence ID" value="SDD95431.1"/>
    <property type="molecule type" value="Genomic_DNA"/>
</dbReference>
<feature type="domain" description="SpoVT-AbrB" evidence="9">
    <location>
        <begin position="85"/>
        <end position="128"/>
    </location>
</feature>
<name>A0A1G6YYN7_9PROT</name>
<comment type="subunit">
    <text evidence="7">Forms oligomers.</text>
</comment>
<dbReference type="STRING" id="69960.SAMN05421720_102178"/>
<dbReference type="CDD" id="cd16320">
    <property type="entry name" value="MraZ_N"/>
    <property type="match status" value="1"/>
</dbReference>
<keyword evidence="11" id="KW-1185">Reference proteome</keyword>
<evidence type="ECO:0000256" key="1">
    <source>
        <dbReference type="ARBA" id="ARBA00013860"/>
    </source>
</evidence>
<dbReference type="GO" id="GO:2000143">
    <property type="term" value="P:negative regulation of DNA-templated transcription initiation"/>
    <property type="evidence" value="ECO:0007669"/>
    <property type="project" value="TreeGrafter"/>
</dbReference>
<dbReference type="GO" id="GO:0009295">
    <property type="term" value="C:nucleoid"/>
    <property type="evidence" value="ECO:0007669"/>
    <property type="project" value="UniProtKB-SubCell"/>
</dbReference>
<evidence type="ECO:0000256" key="3">
    <source>
        <dbReference type="ARBA" id="ARBA00022737"/>
    </source>
</evidence>
<dbReference type="SUPFAM" id="SSF89447">
    <property type="entry name" value="AbrB/MazE/MraZ-like"/>
    <property type="match status" value="1"/>
</dbReference>
<dbReference type="GO" id="GO:0003700">
    <property type="term" value="F:DNA-binding transcription factor activity"/>
    <property type="evidence" value="ECO:0007669"/>
    <property type="project" value="UniProtKB-UniRule"/>
</dbReference>
<keyword evidence="5 7" id="KW-0238">DNA-binding</keyword>
<evidence type="ECO:0000313" key="10">
    <source>
        <dbReference type="EMBL" id="SDD95431.1"/>
    </source>
</evidence>
<dbReference type="GO" id="GO:0000976">
    <property type="term" value="F:transcription cis-regulatory region binding"/>
    <property type="evidence" value="ECO:0007669"/>
    <property type="project" value="TreeGrafter"/>
</dbReference>
<evidence type="ECO:0000256" key="5">
    <source>
        <dbReference type="ARBA" id="ARBA00023125"/>
    </source>
</evidence>
<evidence type="ECO:0000256" key="2">
    <source>
        <dbReference type="ARBA" id="ARBA00022490"/>
    </source>
</evidence>
<comment type="similarity">
    <text evidence="7">Belongs to the MraZ family.</text>
</comment>
<dbReference type="InterPro" id="IPR035642">
    <property type="entry name" value="MraZ_N"/>
</dbReference>
<keyword evidence="3" id="KW-0677">Repeat</keyword>
<dbReference type="PROSITE" id="PS51740">
    <property type="entry name" value="SPOVT_ABRB"/>
    <property type="match status" value="2"/>
</dbReference>
<dbReference type="InterPro" id="IPR037914">
    <property type="entry name" value="SpoVT-AbrB_sf"/>
</dbReference>
<proteinExistence type="inferred from homology"/>
<evidence type="ECO:0000313" key="11">
    <source>
        <dbReference type="Proteomes" id="UP000199412"/>
    </source>
</evidence>
<comment type="subcellular location">
    <subcellularLocation>
        <location evidence="7">Cytoplasm</location>
        <location evidence="7">Nucleoid</location>
    </subcellularLocation>
</comment>
<keyword evidence="2 7" id="KW-0963">Cytoplasm</keyword>
<dbReference type="InterPro" id="IPR020603">
    <property type="entry name" value="MraZ_dom"/>
</dbReference>
<evidence type="ECO:0000256" key="4">
    <source>
        <dbReference type="ARBA" id="ARBA00023015"/>
    </source>
</evidence>
<dbReference type="Proteomes" id="UP000199412">
    <property type="component" value="Unassembled WGS sequence"/>
</dbReference>
<dbReference type="Gene3D" id="3.40.1550.20">
    <property type="entry name" value="Transcriptional regulator MraZ domain"/>
    <property type="match status" value="1"/>
</dbReference>
<dbReference type="InterPro" id="IPR035644">
    <property type="entry name" value="MraZ_C"/>
</dbReference>
<organism evidence="10 11">
    <name type="scientific">Rhodospira trueperi</name>
    <dbReference type="NCBI Taxonomy" id="69960"/>
    <lineage>
        <taxon>Bacteria</taxon>
        <taxon>Pseudomonadati</taxon>
        <taxon>Pseudomonadota</taxon>
        <taxon>Alphaproteobacteria</taxon>
        <taxon>Rhodospirillales</taxon>
        <taxon>Rhodospirillaceae</taxon>
        <taxon>Rhodospira</taxon>
    </lineage>
</organism>
<dbReference type="PANTHER" id="PTHR34701:SF1">
    <property type="entry name" value="TRANSCRIPTIONAL REGULATOR MRAZ"/>
    <property type="match status" value="1"/>
</dbReference>
<sequence>MGLFLSTTINKVDSKGRVSVPANFRAALKQEEFQGVILFPGNTDQHEFLEGCGMEFLERLSAGLETLPTFSEEQETINHFVFAAAAQLPYDQTGRIMLPREMMDATGITTQATFVGLGKTFQVWEPEAYKQHVAQLRQRSPGRRPSAPALADVPRPPPRGSS</sequence>
<keyword evidence="4 7" id="KW-0805">Transcription regulation</keyword>
<evidence type="ECO:0000256" key="7">
    <source>
        <dbReference type="HAMAP-Rule" id="MF_01008"/>
    </source>
</evidence>
<evidence type="ECO:0000256" key="6">
    <source>
        <dbReference type="ARBA" id="ARBA00023163"/>
    </source>
</evidence>
<feature type="domain" description="SpoVT-AbrB" evidence="9">
    <location>
        <begin position="7"/>
        <end position="56"/>
    </location>
</feature>
<keyword evidence="6 7" id="KW-0804">Transcription</keyword>
<dbReference type="InterPro" id="IPR038619">
    <property type="entry name" value="MraZ_sf"/>
</dbReference>
<dbReference type="Pfam" id="PF02381">
    <property type="entry name" value="MraZ"/>
    <property type="match status" value="2"/>
</dbReference>
<accession>A0A1G6YYN7</accession>
<dbReference type="CDD" id="cd16321">
    <property type="entry name" value="MraZ_C"/>
    <property type="match status" value="1"/>
</dbReference>
<dbReference type="RefSeq" id="WP_143027086.1">
    <property type="nucleotide sequence ID" value="NZ_FNAP01000002.1"/>
</dbReference>
<evidence type="ECO:0000256" key="8">
    <source>
        <dbReference type="SAM" id="MobiDB-lite"/>
    </source>
</evidence>